<proteinExistence type="predicted"/>
<name>A0A4C1ZK26_EUMVA</name>
<reference evidence="1 2" key="1">
    <citation type="journal article" date="2019" name="Commun. Biol.">
        <title>The bagworm genome reveals a unique fibroin gene that provides high tensile strength.</title>
        <authorList>
            <person name="Kono N."/>
            <person name="Nakamura H."/>
            <person name="Ohtoshi R."/>
            <person name="Tomita M."/>
            <person name="Numata K."/>
            <person name="Arakawa K."/>
        </authorList>
    </citation>
    <scope>NUCLEOTIDE SEQUENCE [LARGE SCALE GENOMIC DNA]</scope>
</reference>
<accession>A0A4C1ZK26</accession>
<comment type="caution">
    <text evidence="1">The sequence shown here is derived from an EMBL/GenBank/DDBJ whole genome shotgun (WGS) entry which is preliminary data.</text>
</comment>
<evidence type="ECO:0000313" key="2">
    <source>
        <dbReference type="Proteomes" id="UP000299102"/>
    </source>
</evidence>
<protein>
    <submittedName>
        <fullName evidence="1">Uncharacterized protein</fullName>
    </submittedName>
</protein>
<dbReference type="EMBL" id="BGZK01001848">
    <property type="protein sequence ID" value="GBP87269.1"/>
    <property type="molecule type" value="Genomic_DNA"/>
</dbReference>
<gene>
    <name evidence="1" type="ORF">EVAR_64479_1</name>
</gene>
<dbReference type="AlphaFoldDB" id="A0A4C1ZK26"/>
<keyword evidence="2" id="KW-1185">Reference proteome</keyword>
<evidence type="ECO:0000313" key="1">
    <source>
        <dbReference type="EMBL" id="GBP87269.1"/>
    </source>
</evidence>
<dbReference type="Proteomes" id="UP000299102">
    <property type="component" value="Unassembled WGS sequence"/>
</dbReference>
<sequence length="133" mass="14502">MASAGAPLTLVAKVTRLRLSSRLMRWPGALHGYTVRGKIRVASLRSMNRTLFYKYLVTRGWRCARAAAGRAIGRCQGPAAAIAHKRASHVYKAASDAAVPLIFPNDEWTLRGIAIALFSVFALWAHRTGCSGH</sequence>
<organism evidence="1 2">
    <name type="scientific">Eumeta variegata</name>
    <name type="common">Bagworm moth</name>
    <name type="synonym">Eumeta japonica</name>
    <dbReference type="NCBI Taxonomy" id="151549"/>
    <lineage>
        <taxon>Eukaryota</taxon>
        <taxon>Metazoa</taxon>
        <taxon>Ecdysozoa</taxon>
        <taxon>Arthropoda</taxon>
        <taxon>Hexapoda</taxon>
        <taxon>Insecta</taxon>
        <taxon>Pterygota</taxon>
        <taxon>Neoptera</taxon>
        <taxon>Endopterygota</taxon>
        <taxon>Lepidoptera</taxon>
        <taxon>Glossata</taxon>
        <taxon>Ditrysia</taxon>
        <taxon>Tineoidea</taxon>
        <taxon>Psychidae</taxon>
        <taxon>Oiketicinae</taxon>
        <taxon>Eumeta</taxon>
    </lineage>
</organism>